<reference evidence="2 3" key="1">
    <citation type="submission" date="2024-05" db="EMBL/GenBank/DDBJ databases">
        <authorList>
            <person name="Wallberg A."/>
        </authorList>
    </citation>
    <scope>NUCLEOTIDE SEQUENCE [LARGE SCALE GENOMIC DNA]</scope>
</reference>
<sequence length="107" mass="12723">QRQILSLVLNTFIDFKGLFILIKFITIFGDLSWCSWANEDKLSSIGLAYFEHYREQLLILKTSHGLRFCLFLVIWTSYFGESSQNQCTGNDKQKYKNKDSILYRWHE</sequence>
<dbReference type="EMBL" id="CAXKWB010138673">
    <property type="protein sequence ID" value="CAL4245259.1"/>
    <property type="molecule type" value="Genomic_DNA"/>
</dbReference>
<keyword evidence="3" id="KW-1185">Reference proteome</keyword>
<keyword evidence="1" id="KW-0472">Membrane</keyword>
<evidence type="ECO:0000313" key="2">
    <source>
        <dbReference type="EMBL" id="CAL4245259.1"/>
    </source>
</evidence>
<keyword evidence="1" id="KW-1133">Transmembrane helix</keyword>
<evidence type="ECO:0000256" key="1">
    <source>
        <dbReference type="SAM" id="Phobius"/>
    </source>
</evidence>
<accession>A0AAV2SV68</accession>
<proteinExistence type="predicted"/>
<dbReference type="Proteomes" id="UP001497623">
    <property type="component" value="Unassembled WGS sequence"/>
</dbReference>
<feature type="non-terminal residue" evidence="2">
    <location>
        <position position="1"/>
    </location>
</feature>
<organism evidence="2 3">
    <name type="scientific">Meganyctiphanes norvegica</name>
    <name type="common">Northern krill</name>
    <name type="synonym">Thysanopoda norvegica</name>
    <dbReference type="NCBI Taxonomy" id="48144"/>
    <lineage>
        <taxon>Eukaryota</taxon>
        <taxon>Metazoa</taxon>
        <taxon>Ecdysozoa</taxon>
        <taxon>Arthropoda</taxon>
        <taxon>Crustacea</taxon>
        <taxon>Multicrustacea</taxon>
        <taxon>Malacostraca</taxon>
        <taxon>Eumalacostraca</taxon>
        <taxon>Eucarida</taxon>
        <taxon>Euphausiacea</taxon>
        <taxon>Euphausiidae</taxon>
        <taxon>Meganyctiphanes</taxon>
    </lineage>
</organism>
<comment type="caution">
    <text evidence="2">The sequence shown here is derived from an EMBL/GenBank/DDBJ whole genome shotgun (WGS) entry which is preliminary data.</text>
</comment>
<feature type="transmembrane region" description="Helical" evidence="1">
    <location>
        <begin position="17"/>
        <end position="37"/>
    </location>
</feature>
<evidence type="ECO:0000313" key="3">
    <source>
        <dbReference type="Proteomes" id="UP001497623"/>
    </source>
</evidence>
<protein>
    <submittedName>
        <fullName evidence="2">Uncharacterized protein</fullName>
    </submittedName>
</protein>
<name>A0AAV2SV68_MEGNR</name>
<keyword evidence="1" id="KW-0812">Transmembrane</keyword>
<dbReference type="AlphaFoldDB" id="A0AAV2SV68"/>
<gene>
    <name evidence="2" type="ORF">MNOR_LOCUS41025</name>
</gene>